<feature type="transmembrane region" description="Helical" evidence="1">
    <location>
        <begin position="136"/>
        <end position="155"/>
    </location>
</feature>
<dbReference type="Proteomes" id="UP000001192">
    <property type="component" value="Chromosome 1"/>
</dbReference>
<sequence length="353" mass="39577">MKNPSRFVLLDGLRGVAAFIVLVFHLVQQHTLTALPYAGLAVDFFYVLSGFVIAYAYERKILSGQLQPREFIEARIKRLYPLIFLSTSIGISTALLAVMFKDSITMLQLLKVSALGLLVLPSFVFPQWLTAYPLNMASWSLTFEAFVNLVYISIVRKLTNGALILLVASSWLALVALVIHVHGIAGGNNQEGWSLGFVRVVFPFFIGIALYRFRPQPKERPITGIILLLVLCAILTLNVPHYALCSLIYVSIIFPAIVYAGSGINIPNGISAFLQQLGLLSYPIYIMQGPILRIGEEIMKHMNSKAMMWFFSLFEFSVVILVSWIASKYFDEPVQRILRGQKPFRQGELIRPS</sequence>
<dbReference type="AlphaFoldDB" id="B2JKQ0"/>
<keyword evidence="1" id="KW-0812">Transmembrane</keyword>
<dbReference type="RefSeq" id="WP_012401087.1">
    <property type="nucleotide sequence ID" value="NC_010622.1"/>
</dbReference>
<feature type="transmembrane region" description="Helical" evidence="1">
    <location>
        <begin position="34"/>
        <end position="57"/>
    </location>
</feature>
<protein>
    <submittedName>
        <fullName evidence="3">Acyltransferase 3</fullName>
    </submittedName>
</protein>
<keyword evidence="1" id="KW-0472">Membrane</keyword>
<feature type="transmembrane region" description="Helical" evidence="1">
    <location>
        <begin position="225"/>
        <end position="258"/>
    </location>
</feature>
<evidence type="ECO:0000256" key="1">
    <source>
        <dbReference type="SAM" id="Phobius"/>
    </source>
</evidence>
<reference evidence="4" key="1">
    <citation type="journal article" date="2014" name="Stand. Genomic Sci.">
        <title>Complete genome sequence of Burkholderia phymatum STM815(T), a broad host range and efficient nitrogen-fixing symbiont of Mimosa species.</title>
        <authorList>
            <person name="Moulin L."/>
            <person name="Klonowska A."/>
            <person name="Caroline B."/>
            <person name="Booth K."/>
            <person name="Vriezen J.A."/>
            <person name="Melkonian R."/>
            <person name="James E.K."/>
            <person name="Young J.P."/>
            <person name="Bena G."/>
            <person name="Hauser L."/>
            <person name="Land M."/>
            <person name="Kyrpides N."/>
            <person name="Bruce D."/>
            <person name="Chain P."/>
            <person name="Copeland A."/>
            <person name="Pitluck S."/>
            <person name="Woyke T."/>
            <person name="Lizotte-Waniewski M."/>
            <person name="Bristow J."/>
            <person name="Riley M."/>
        </authorList>
    </citation>
    <scope>NUCLEOTIDE SEQUENCE [LARGE SCALE GENOMIC DNA]</scope>
    <source>
        <strain evidence="4">DSM 17167 / CIP 108236 / LMG 21445 / STM815</strain>
    </source>
</reference>
<evidence type="ECO:0000259" key="2">
    <source>
        <dbReference type="Pfam" id="PF01757"/>
    </source>
</evidence>
<feature type="domain" description="Acyltransferase 3" evidence="2">
    <location>
        <begin position="10"/>
        <end position="326"/>
    </location>
</feature>
<organism evidence="3 4">
    <name type="scientific">Paraburkholderia phymatum (strain DSM 17167 / CIP 108236 / LMG 21445 / STM815)</name>
    <name type="common">Burkholderia phymatum</name>
    <dbReference type="NCBI Taxonomy" id="391038"/>
    <lineage>
        <taxon>Bacteria</taxon>
        <taxon>Pseudomonadati</taxon>
        <taxon>Pseudomonadota</taxon>
        <taxon>Betaproteobacteria</taxon>
        <taxon>Burkholderiales</taxon>
        <taxon>Burkholderiaceae</taxon>
        <taxon>Paraburkholderia</taxon>
    </lineage>
</organism>
<dbReference type="eggNOG" id="COG1835">
    <property type="taxonomic scope" value="Bacteria"/>
</dbReference>
<keyword evidence="3" id="KW-0808">Transferase</keyword>
<feature type="transmembrane region" description="Helical" evidence="1">
    <location>
        <begin position="7"/>
        <end position="28"/>
    </location>
</feature>
<keyword evidence="1" id="KW-1133">Transmembrane helix</keyword>
<feature type="transmembrane region" description="Helical" evidence="1">
    <location>
        <begin position="78"/>
        <end position="100"/>
    </location>
</feature>
<feature type="transmembrane region" description="Helical" evidence="1">
    <location>
        <begin position="306"/>
        <end position="326"/>
    </location>
</feature>
<keyword evidence="4" id="KW-1185">Reference proteome</keyword>
<dbReference type="OrthoDB" id="9814807at2"/>
<dbReference type="KEGG" id="bph:Bphy_1695"/>
<evidence type="ECO:0000313" key="3">
    <source>
        <dbReference type="EMBL" id="ACC70877.1"/>
    </source>
</evidence>
<dbReference type="InterPro" id="IPR050879">
    <property type="entry name" value="Acyltransferase_3"/>
</dbReference>
<feature type="transmembrane region" description="Helical" evidence="1">
    <location>
        <begin position="264"/>
        <end position="285"/>
    </location>
</feature>
<keyword evidence="3" id="KW-0012">Acyltransferase</keyword>
<dbReference type="HOGENOM" id="CLU_005679_2_1_4"/>
<evidence type="ECO:0000313" key="4">
    <source>
        <dbReference type="Proteomes" id="UP000001192"/>
    </source>
</evidence>
<dbReference type="GO" id="GO:0016747">
    <property type="term" value="F:acyltransferase activity, transferring groups other than amino-acyl groups"/>
    <property type="evidence" value="ECO:0007669"/>
    <property type="project" value="InterPro"/>
</dbReference>
<name>B2JKQ0_PARP8</name>
<dbReference type="PANTHER" id="PTHR23028">
    <property type="entry name" value="ACETYLTRANSFERASE"/>
    <property type="match status" value="1"/>
</dbReference>
<feature type="transmembrane region" description="Helical" evidence="1">
    <location>
        <begin position="193"/>
        <end position="213"/>
    </location>
</feature>
<dbReference type="PANTHER" id="PTHR23028:SF134">
    <property type="entry name" value="PUTATIVE (AFU_ORTHOLOGUE AFUA_4G08520)-RELATED"/>
    <property type="match status" value="1"/>
</dbReference>
<dbReference type="EMBL" id="CP001043">
    <property type="protein sequence ID" value="ACC70877.1"/>
    <property type="molecule type" value="Genomic_DNA"/>
</dbReference>
<proteinExistence type="predicted"/>
<accession>B2JKQ0</accession>
<gene>
    <name evidence="3" type="ordered locus">Bphy_1695</name>
</gene>
<dbReference type="InterPro" id="IPR002656">
    <property type="entry name" value="Acyl_transf_3_dom"/>
</dbReference>
<feature type="transmembrane region" description="Helical" evidence="1">
    <location>
        <begin position="162"/>
        <end position="181"/>
    </location>
</feature>
<dbReference type="Pfam" id="PF01757">
    <property type="entry name" value="Acyl_transf_3"/>
    <property type="match status" value="1"/>
</dbReference>